<organism evidence="1 3">
    <name type="scientific">Didymodactylos carnosus</name>
    <dbReference type="NCBI Taxonomy" id="1234261"/>
    <lineage>
        <taxon>Eukaryota</taxon>
        <taxon>Metazoa</taxon>
        <taxon>Spiralia</taxon>
        <taxon>Gnathifera</taxon>
        <taxon>Rotifera</taxon>
        <taxon>Eurotatoria</taxon>
        <taxon>Bdelloidea</taxon>
        <taxon>Philodinida</taxon>
        <taxon>Philodinidae</taxon>
        <taxon>Didymodactylos</taxon>
    </lineage>
</organism>
<dbReference type="EMBL" id="CAJOBA010077454">
    <property type="protein sequence ID" value="CAF4424831.1"/>
    <property type="molecule type" value="Genomic_DNA"/>
</dbReference>
<accession>A0A8S2G4D9</accession>
<proteinExistence type="predicted"/>
<protein>
    <submittedName>
        <fullName evidence="1">Uncharacterized protein</fullName>
    </submittedName>
</protein>
<dbReference type="EMBL" id="CAJNOK010053169">
    <property type="protein sequence ID" value="CAF1611159.1"/>
    <property type="molecule type" value="Genomic_DNA"/>
</dbReference>
<feature type="non-terminal residue" evidence="1">
    <location>
        <position position="1"/>
    </location>
</feature>
<name>A0A8S2G4D9_9BILA</name>
<gene>
    <name evidence="1" type="ORF">OVA965_LOCUS42655</name>
    <name evidence="2" type="ORF">TMI583_LOCUS44633</name>
</gene>
<evidence type="ECO:0000313" key="3">
    <source>
        <dbReference type="Proteomes" id="UP000677228"/>
    </source>
</evidence>
<dbReference type="Proteomes" id="UP000682733">
    <property type="component" value="Unassembled WGS sequence"/>
</dbReference>
<comment type="caution">
    <text evidence="1">The sequence shown here is derived from an EMBL/GenBank/DDBJ whole genome shotgun (WGS) entry which is preliminary data.</text>
</comment>
<dbReference type="AlphaFoldDB" id="A0A8S2G4D9"/>
<evidence type="ECO:0000313" key="2">
    <source>
        <dbReference type="EMBL" id="CAF4424831.1"/>
    </source>
</evidence>
<evidence type="ECO:0000313" key="1">
    <source>
        <dbReference type="EMBL" id="CAF1611159.1"/>
    </source>
</evidence>
<dbReference type="Proteomes" id="UP000677228">
    <property type="component" value="Unassembled WGS sequence"/>
</dbReference>
<sequence>LVKCLEELKDDSDKDTRETAKSLLKKLTSYEFYVLLSILHQLLATTAELQKEELNLAEKEIASFGTDIECEFDRLHRTRLRSCRTAANNTSAYAFTRFEKGRSLDATVTGNVNINSYIRARRGQRK</sequence>
<reference evidence="1" key="1">
    <citation type="submission" date="2021-02" db="EMBL/GenBank/DDBJ databases">
        <authorList>
            <person name="Nowell W R."/>
        </authorList>
    </citation>
    <scope>NUCLEOTIDE SEQUENCE</scope>
</reference>